<comment type="subcellular location">
    <subcellularLocation>
        <location evidence="2">Mitochondrion outer membrane</location>
        <topology evidence="2">Single-pass membrane protein</topology>
    </subcellularLocation>
</comment>
<dbReference type="Gene3D" id="3.40.50.80">
    <property type="entry name" value="Nucleotide-binding domain of ferredoxin-NADP reductase (FNR) module"/>
    <property type="match status" value="1"/>
</dbReference>
<dbReference type="InterPro" id="IPR017938">
    <property type="entry name" value="Riboflavin_synthase-like_b-brl"/>
</dbReference>
<evidence type="ECO:0000256" key="13">
    <source>
        <dbReference type="PIRSR" id="PIRSR601834-1"/>
    </source>
</evidence>
<organism evidence="16 17">
    <name type="scientific">Sphaerulina musiva (strain SO2202)</name>
    <name type="common">Poplar stem canker fungus</name>
    <name type="synonym">Septoria musiva</name>
    <dbReference type="NCBI Taxonomy" id="692275"/>
    <lineage>
        <taxon>Eukaryota</taxon>
        <taxon>Fungi</taxon>
        <taxon>Dikarya</taxon>
        <taxon>Ascomycota</taxon>
        <taxon>Pezizomycotina</taxon>
        <taxon>Dothideomycetes</taxon>
        <taxon>Dothideomycetidae</taxon>
        <taxon>Mycosphaerellales</taxon>
        <taxon>Mycosphaerellaceae</taxon>
        <taxon>Sphaerulina</taxon>
    </lineage>
</organism>
<feature type="binding site" evidence="13">
    <location>
        <position position="127"/>
    </location>
    <ligand>
        <name>FAD</name>
        <dbReference type="ChEBI" id="CHEBI:57692"/>
    </ligand>
</feature>
<dbReference type="Pfam" id="PF00970">
    <property type="entry name" value="FAD_binding_6"/>
    <property type="match status" value="1"/>
</dbReference>
<keyword evidence="14" id="KW-0812">Transmembrane</keyword>
<dbReference type="STRING" id="692275.M3CV99"/>
<keyword evidence="9 14" id="KW-0472">Membrane</keyword>
<keyword evidence="17" id="KW-1185">Reference proteome</keyword>
<proteinExistence type="inferred from homology"/>
<dbReference type="GeneID" id="27906465"/>
<dbReference type="InterPro" id="IPR001433">
    <property type="entry name" value="OxRdtase_FAD/NAD-bd"/>
</dbReference>
<keyword evidence="8" id="KW-0560">Oxidoreductase</keyword>
<evidence type="ECO:0000256" key="7">
    <source>
        <dbReference type="ARBA" id="ARBA00022827"/>
    </source>
</evidence>
<dbReference type="eggNOG" id="KOG0534">
    <property type="taxonomic scope" value="Eukaryota"/>
</dbReference>
<dbReference type="InterPro" id="IPR039261">
    <property type="entry name" value="FNR_nucleotide-bd"/>
</dbReference>
<protein>
    <recommendedName>
        <fullName evidence="11">NADH-cytochrome b5 reductase 2</fullName>
        <ecNumber evidence="4">1.6.2.2</ecNumber>
    </recommendedName>
    <alternativeName>
        <fullName evidence="12">Mitochondrial cytochrome b reductase</fullName>
    </alternativeName>
</protein>
<dbReference type="EMBL" id="KB456272">
    <property type="protein sequence ID" value="EMF08077.1"/>
    <property type="molecule type" value="Genomic_DNA"/>
</dbReference>
<dbReference type="InterPro" id="IPR001834">
    <property type="entry name" value="CBR-like"/>
</dbReference>
<keyword evidence="7 13" id="KW-0274">FAD</keyword>
<evidence type="ECO:0000256" key="9">
    <source>
        <dbReference type="ARBA" id="ARBA00023136"/>
    </source>
</evidence>
<dbReference type="RefSeq" id="XP_016756198.1">
    <property type="nucleotide sequence ID" value="XM_016909328.1"/>
</dbReference>
<dbReference type="HOGENOM" id="CLU_003827_9_1_1"/>
<dbReference type="PROSITE" id="PS51384">
    <property type="entry name" value="FAD_FR"/>
    <property type="match status" value="1"/>
</dbReference>
<gene>
    <name evidence="16" type="ORF">SEPMUDRAFT_55033</name>
</gene>
<dbReference type="GO" id="GO:0090524">
    <property type="term" value="F:cytochrome-b5 reductase activity, acting on NADH"/>
    <property type="evidence" value="ECO:0007669"/>
    <property type="project" value="UniProtKB-EC"/>
</dbReference>
<dbReference type="GO" id="GO:0005741">
    <property type="term" value="C:mitochondrial outer membrane"/>
    <property type="evidence" value="ECO:0007669"/>
    <property type="project" value="UniProtKB-SubCell"/>
</dbReference>
<evidence type="ECO:0000259" key="15">
    <source>
        <dbReference type="PROSITE" id="PS51384"/>
    </source>
</evidence>
<dbReference type="InterPro" id="IPR008333">
    <property type="entry name" value="Cbr1-like_FAD-bd_dom"/>
</dbReference>
<dbReference type="OrthoDB" id="432685at2759"/>
<evidence type="ECO:0000256" key="5">
    <source>
        <dbReference type="ARBA" id="ARBA00022630"/>
    </source>
</evidence>
<feature type="transmembrane region" description="Helical" evidence="14">
    <location>
        <begin position="12"/>
        <end position="30"/>
    </location>
</feature>
<accession>M3CV99</accession>
<comment type="function">
    <text evidence="10">May mediate the reduction of outer membrane cytochrome b5.</text>
</comment>
<comment type="cofactor">
    <cofactor evidence="1 13">
        <name>FAD</name>
        <dbReference type="ChEBI" id="CHEBI:57692"/>
    </cofactor>
</comment>
<dbReference type="SUPFAM" id="SSF63380">
    <property type="entry name" value="Riboflavin synthase domain-like"/>
    <property type="match status" value="1"/>
</dbReference>
<evidence type="ECO:0000256" key="14">
    <source>
        <dbReference type="SAM" id="Phobius"/>
    </source>
</evidence>
<feature type="domain" description="FAD-binding FR-type" evidence="15">
    <location>
        <begin position="55"/>
        <end position="161"/>
    </location>
</feature>
<evidence type="ECO:0000256" key="1">
    <source>
        <dbReference type="ARBA" id="ARBA00001974"/>
    </source>
</evidence>
<dbReference type="EC" id="1.6.2.2" evidence="4"/>
<evidence type="ECO:0000313" key="16">
    <source>
        <dbReference type="EMBL" id="EMF08077.1"/>
    </source>
</evidence>
<keyword evidence="14" id="KW-1133">Transmembrane helix</keyword>
<keyword evidence="5 13" id="KW-0285">Flavoprotein</keyword>
<comment type="similarity">
    <text evidence="3">Belongs to the flavoprotein pyridine nucleotide cytochrome reductase family.</text>
</comment>
<feature type="binding site" evidence="13">
    <location>
        <position position="110"/>
    </location>
    <ligand>
        <name>FAD</name>
        <dbReference type="ChEBI" id="CHEBI:57692"/>
    </ligand>
</feature>
<dbReference type="PANTHER" id="PTHR19370">
    <property type="entry name" value="NADH-CYTOCHROME B5 REDUCTASE"/>
    <property type="match status" value="1"/>
</dbReference>
<name>M3CV99_SPHMS</name>
<feature type="binding site" evidence="13">
    <location>
        <position position="112"/>
    </location>
    <ligand>
        <name>FAD</name>
        <dbReference type="ChEBI" id="CHEBI:57692"/>
    </ligand>
</feature>
<evidence type="ECO:0000256" key="3">
    <source>
        <dbReference type="ARBA" id="ARBA00006105"/>
    </source>
</evidence>
<dbReference type="Gene3D" id="2.40.30.10">
    <property type="entry name" value="Translation factors"/>
    <property type="match status" value="1"/>
</dbReference>
<sequence length="311" mass="33268">MAALFSRSSKALPYLTGVAVVGTAGTAFYVTRRPIMLDSANNSPIKTLAFPKTMLFSQTLTVASSEQINHDTKRITFKLPGGSGEVSGVPAGSAVLTQHTPSGAWFPVLRPYTPVSDANTRGELQFIVKQYPNGRASTHMHSLAPGQTLQIRGPIPGYSYTPSDKSRDLLFVAGGAGITPLYSLARGILSDANDQTRIQLLWGVNGTRDIVLKNELEQLEKQYPGRLQVTYCVSGPEGKPEAASLGDETKYKKGYVNKSALQEAIARTQSLGDAKGTKVFLCGPPAMENALTANGGVLAELGIEKKNVHKF</sequence>
<keyword evidence="6" id="KW-0496">Mitochondrion</keyword>
<dbReference type="OMA" id="WLPVIRP"/>
<evidence type="ECO:0000256" key="2">
    <source>
        <dbReference type="ARBA" id="ARBA00004572"/>
    </source>
</evidence>
<dbReference type="CDD" id="cd06183">
    <property type="entry name" value="cyt_b5_reduct_like"/>
    <property type="match status" value="1"/>
</dbReference>
<feature type="binding site" evidence="13">
    <location>
        <position position="137"/>
    </location>
    <ligand>
        <name>FAD</name>
        <dbReference type="ChEBI" id="CHEBI:57692"/>
    </ligand>
</feature>
<dbReference type="InterPro" id="IPR017927">
    <property type="entry name" value="FAD-bd_FR_type"/>
</dbReference>
<evidence type="ECO:0000256" key="4">
    <source>
        <dbReference type="ARBA" id="ARBA00012011"/>
    </source>
</evidence>
<feature type="binding site" evidence="13">
    <location>
        <position position="179"/>
    </location>
    <ligand>
        <name>FAD</name>
        <dbReference type="ChEBI" id="CHEBI:57692"/>
    </ligand>
</feature>
<dbReference type="Proteomes" id="UP000016931">
    <property type="component" value="Unassembled WGS sequence"/>
</dbReference>
<reference evidence="16 17" key="1">
    <citation type="journal article" date="2012" name="PLoS Pathog.">
        <title>Diverse lifestyles and strategies of plant pathogenesis encoded in the genomes of eighteen Dothideomycetes fungi.</title>
        <authorList>
            <person name="Ohm R.A."/>
            <person name="Feau N."/>
            <person name="Henrissat B."/>
            <person name="Schoch C.L."/>
            <person name="Horwitz B.A."/>
            <person name="Barry K.W."/>
            <person name="Condon B.J."/>
            <person name="Copeland A.C."/>
            <person name="Dhillon B."/>
            <person name="Glaser F."/>
            <person name="Hesse C.N."/>
            <person name="Kosti I."/>
            <person name="LaButti K."/>
            <person name="Lindquist E.A."/>
            <person name="Lucas S."/>
            <person name="Salamov A.A."/>
            <person name="Bradshaw R.E."/>
            <person name="Ciuffetti L."/>
            <person name="Hamelin R.C."/>
            <person name="Kema G.H.J."/>
            <person name="Lawrence C."/>
            <person name="Scott J.A."/>
            <person name="Spatafora J.W."/>
            <person name="Turgeon B.G."/>
            <person name="de Wit P.J.G.M."/>
            <person name="Zhong S."/>
            <person name="Goodwin S.B."/>
            <person name="Grigoriev I.V."/>
        </authorList>
    </citation>
    <scope>NUCLEOTIDE SEQUENCE [LARGE SCALE GENOMIC DNA]</scope>
    <source>
        <strain evidence="16 17">SO2202</strain>
    </source>
</reference>
<evidence type="ECO:0000256" key="10">
    <source>
        <dbReference type="ARBA" id="ARBA00037464"/>
    </source>
</evidence>
<feature type="binding site" evidence="13">
    <location>
        <position position="111"/>
    </location>
    <ligand>
        <name>FAD</name>
        <dbReference type="ChEBI" id="CHEBI:57692"/>
    </ligand>
</feature>
<dbReference type="AlphaFoldDB" id="M3CV99"/>
<dbReference type="Pfam" id="PF00175">
    <property type="entry name" value="NAD_binding_1"/>
    <property type="match status" value="1"/>
</dbReference>
<dbReference type="SUPFAM" id="SSF52343">
    <property type="entry name" value="Ferredoxin reductase-like, C-terminal NADP-linked domain"/>
    <property type="match status" value="1"/>
</dbReference>
<evidence type="ECO:0000256" key="12">
    <source>
        <dbReference type="ARBA" id="ARBA00041256"/>
    </source>
</evidence>
<evidence type="ECO:0000256" key="8">
    <source>
        <dbReference type="ARBA" id="ARBA00023002"/>
    </source>
</evidence>
<dbReference type="PANTHER" id="PTHR19370:SF171">
    <property type="entry name" value="NADH-CYTOCHROME B5 REDUCTASE 2"/>
    <property type="match status" value="1"/>
</dbReference>
<evidence type="ECO:0000256" key="6">
    <source>
        <dbReference type="ARBA" id="ARBA00022787"/>
    </source>
</evidence>
<dbReference type="PRINTS" id="PR00406">
    <property type="entry name" value="CYTB5RDTASE"/>
</dbReference>
<keyword evidence="6" id="KW-1000">Mitochondrion outer membrane</keyword>
<evidence type="ECO:0000313" key="17">
    <source>
        <dbReference type="Proteomes" id="UP000016931"/>
    </source>
</evidence>
<feature type="binding site" evidence="13">
    <location>
        <position position="129"/>
    </location>
    <ligand>
        <name>FAD</name>
        <dbReference type="ChEBI" id="CHEBI:57692"/>
    </ligand>
</feature>
<evidence type="ECO:0000256" key="11">
    <source>
        <dbReference type="ARBA" id="ARBA00039435"/>
    </source>
</evidence>